<keyword evidence="3 5" id="KW-0238">DNA-binding</keyword>
<comment type="similarity">
    <text evidence="1">Belongs to the 'phage' integrase family.</text>
</comment>
<gene>
    <name evidence="8" type="ORF">ABGB03_14640</name>
</gene>
<dbReference type="GO" id="GO:0015074">
    <property type="term" value="P:DNA integration"/>
    <property type="evidence" value="ECO:0007669"/>
    <property type="project" value="UniProtKB-KW"/>
</dbReference>
<protein>
    <submittedName>
        <fullName evidence="8">Site-specific integrase</fullName>
    </submittedName>
</protein>
<evidence type="ECO:0000256" key="4">
    <source>
        <dbReference type="ARBA" id="ARBA00023172"/>
    </source>
</evidence>
<evidence type="ECO:0000256" key="3">
    <source>
        <dbReference type="ARBA" id="ARBA00023125"/>
    </source>
</evidence>
<evidence type="ECO:0000256" key="1">
    <source>
        <dbReference type="ARBA" id="ARBA00008857"/>
    </source>
</evidence>
<dbReference type="InterPro" id="IPR011010">
    <property type="entry name" value="DNA_brk_join_enz"/>
</dbReference>
<dbReference type="PROSITE" id="PS51898">
    <property type="entry name" value="TYR_RECOMBINASE"/>
    <property type="match status" value="1"/>
</dbReference>
<dbReference type="SUPFAM" id="SSF56349">
    <property type="entry name" value="DNA breaking-rejoining enzymes"/>
    <property type="match status" value="1"/>
</dbReference>
<dbReference type="InterPro" id="IPR002104">
    <property type="entry name" value="Integrase_catalytic"/>
</dbReference>
<accession>A0AAU7BSU2</accession>
<dbReference type="PANTHER" id="PTHR30349:SF64">
    <property type="entry name" value="PROPHAGE INTEGRASE INTD-RELATED"/>
    <property type="match status" value="1"/>
</dbReference>
<evidence type="ECO:0000313" key="8">
    <source>
        <dbReference type="EMBL" id="XBG61087.1"/>
    </source>
</evidence>
<keyword evidence="4" id="KW-0233">DNA recombination</keyword>
<dbReference type="InterPro" id="IPR010998">
    <property type="entry name" value="Integrase_recombinase_N"/>
</dbReference>
<organism evidence="8">
    <name type="scientific">Pontimicrobium sp. SW4</name>
    <dbReference type="NCBI Taxonomy" id="3153519"/>
    <lineage>
        <taxon>Bacteria</taxon>
        <taxon>Pseudomonadati</taxon>
        <taxon>Bacteroidota</taxon>
        <taxon>Flavobacteriia</taxon>
        <taxon>Flavobacteriales</taxon>
        <taxon>Flavobacteriaceae</taxon>
        <taxon>Pontimicrobium</taxon>
    </lineage>
</organism>
<dbReference type="RefSeq" id="WP_347923365.1">
    <property type="nucleotide sequence ID" value="NZ_CP157199.1"/>
</dbReference>
<dbReference type="PANTHER" id="PTHR30349">
    <property type="entry name" value="PHAGE INTEGRASE-RELATED"/>
    <property type="match status" value="1"/>
</dbReference>
<feature type="domain" description="Core-binding (CB)" evidence="7">
    <location>
        <begin position="108"/>
        <end position="193"/>
    </location>
</feature>
<evidence type="ECO:0000259" key="7">
    <source>
        <dbReference type="PROSITE" id="PS51900"/>
    </source>
</evidence>
<evidence type="ECO:0000256" key="5">
    <source>
        <dbReference type="PROSITE-ProRule" id="PRU01248"/>
    </source>
</evidence>
<dbReference type="InterPro" id="IPR013762">
    <property type="entry name" value="Integrase-like_cat_sf"/>
</dbReference>
<dbReference type="Gene3D" id="1.10.443.10">
    <property type="entry name" value="Intergrase catalytic core"/>
    <property type="match status" value="1"/>
</dbReference>
<evidence type="ECO:0000256" key="2">
    <source>
        <dbReference type="ARBA" id="ARBA00022908"/>
    </source>
</evidence>
<dbReference type="Pfam" id="PF13102">
    <property type="entry name" value="Phage_int_SAM_5"/>
    <property type="match status" value="1"/>
</dbReference>
<dbReference type="GO" id="GO:0006310">
    <property type="term" value="P:DNA recombination"/>
    <property type="evidence" value="ECO:0007669"/>
    <property type="project" value="UniProtKB-KW"/>
</dbReference>
<dbReference type="Gene3D" id="1.10.150.130">
    <property type="match status" value="1"/>
</dbReference>
<dbReference type="InterPro" id="IPR050090">
    <property type="entry name" value="Tyrosine_recombinase_XerCD"/>
</dbReference>
<feature type="domain" description="Tyr recombinase" evidence="6">
    <location>
        <begin position="217"/>
        <end position="410"/>
    </location>
</feature>
<sequence>MKKDYAISIYLDKRRAKANGKFPVKLRVFASISRKQKLYPTIFDLTEKEFESIWLSTKPRNENKRVRLKIQSVENRADDVAKELNPFSFEHFERKLYRKKGEGIKVSYHYTELIKEYKKNDRLGTADSYKYSEKAIQEFVENSQKKNYSKLSFYDIDKFWLNDFEKYLLHTNRSNTTVGIYLRPLRAIFNKAIEENEIEKELYPFGKRKYQIPASRSVKKTLSKEQLSVLFNSTPKTKEQQRAKAFWFFSFNSNGMNIKDIALLKFKNIDNDTIKFYRAKTQFTSKTDLKLITIYLNDYMKSFIKEYGNTNKHPNNYVFNILSEAMTPEEQRNKIKNFTRYINQHLKKLCESIGLPNEISTYYARHSFATSSIRKGASMEFMQESLGHKDIKTTQAYFDGFEDETKKEFANQIMNF</sequence>
<dbReference type="InterPro" id="IPR025269">
    <property type="entry name" value="SAM-like_dom"/>
</dbReference>
<name>A0AAU7BSU2_9FLAO</name>
<dbReference type="AlphaFoldDB" id="A0AAU7BSU2"/>
<dbReference type="EMBL" id="CP157199">
    <property type="protein sequence ID" value="XBG61087.1"/>
    <property type="molecule type" value="Genomic_DNA"/>
</dbReference>
<evidence type="ECO:0000259" key="6">
    <source>
        <dbReference type="PROSITE" id="PS51898"/>
    </source>
</evidence>
<dbReference type="InterPro" id="IPR044068">
    <property type="entry name" value="CB"/>
</dbReference>
<keyword evidence="2" id="KW-0229">DNA integration</keyword>
<reference evidence="8" key="1">
    <citation type="submission" date="2024-05" db="EMBL/GenBank/DDBJ databases">
        <title>Pontimicrobium maritimus sp. nov., isolated form sea water.</title>
        <authorList>
            <person name="Muhammad N."/>
            <person name="Vuong T.Q."/>
            <person name="Han H.L."/>
            <person name="Kim S.-G."/>
        </authorList>
    </citation>
    <scope>NUCLEOTIDE SEQUENCE</scope>
    <source>
        <strain evidence="8">SW4</strain>
    </source>
</reference>
<dbReference type="GO" id="GO:0003677">
    <property type="term" value="F:DNA binding"/>
    <property type="evidence" value="ECO:0007669"/>
    <property type="project" value="UniProtKB-UniRule"/>
</dbReference>
<proteinExistence type="inferred from homology"/>
<dbReference type="Pfam" id="PF00589">
    <property type="entry name" value="Phage_integrase"/>
    <property type="match status" value="1"/>
</dbReference>
<dbReference type="PROSITE" id="PS51900">
    <property type="entry name" value="CB"/>
    <property type="match status" value="1"/>
</dbReference>